<dbReference type="AlphaFoldDB" id="A0A1S1QRM9"/>
<feature type="transmembrane region" description="Helical" evidence="7">
    <location>
        <begin position="393"/>
        <end position="414"/>
    </location>
</feature>
<feature type="transmembrane region" description="Helical" evidence="7">
    <location>
        <begin position="53"/>
        <end position="71"/>
    </location>
</feature>
<dbReference type="InterPro" id="IPR032694">
    <property type="entry name" value="CopC/D"/>
</dbReference>
<keyword evidence="3 7" id="KW-0812">Transmembrane</keyword>
<proteinExistence type="predicted"/>
<name>A0A1S1QRM9_9ACTN</name>
<organism evidence="9 10">
    <name type="scientific">Parafrankia colletiae</name>
    <dbReference type="NCBI Taxonomy" id="573497"/>
    <lineage>
        <taxon>Bacteria</taxon>
        <taxon>Bacillati</taxon>
        <taxon>Actinomycetota</taxon>
        <taxon>Actinomycetes</taxon>
        <taxon>Frankiales</taxon>
        <taxon>Frankiaceae</taxon>
        <taxon>Parafrankia</taxon>
    </lineage>
</organism>
<keyword evidence="4 7" id="KW-1133">Transmembrane helix</keyword>
<keyword evidence="10" id="KW-1185">Reference proteome</keyword>
<feature type="transmembrane region" description="Helical" evidence="7">
    <location>
        <begin position="186"/>
        <end position="209"/>
    </location>
</feature>
<evidence type="ECO:0000256" key="4">
    <source>
        <dbReference type="ARBA" id="ARBA00022989"/>
    </source>
</evidence>
<feature type="domain" description="Copper resistance protein D" evidence="8">
    <location>
        <begin position="222"/>
        <end position="351"/>
    </location>
</feature>
<feature type="transmembrane region" description="Helical" evidence="7">
    <location>
        <begin position="161"/>
        <end position="180"/>
    </location>
</feature>
<feature type="transmembrane region" description="Helical" evidence="7">
    <location>
        <begin position="459"/>
        <end position="483"/>
    </location>
</feature>
<dbReference type="GO" id="GO:0005886">
    <property type="term" value="C:plasma membrane"/>
    <property type="evidence" value="ECO:0007669"/>
    <property type="project" value="UniProtKB-SubCell"/>
</dbReference>
<comment type="subcellular location">
    <subcellularLocation>
        <location evidence="1">Cell membrane</location>
        <topology evidence="1">Multi-pass membrane protein</topology>
    </subcellularLocation>
</comment>
<dbReference type="InterPro" id="IPR019108">
    <property type="entry name" value="Caa3_assmbl_CtaG-rel"/>
</dbReference>
<reference evidence="10" key="1">
    <citation type="submission" date="2016-07" db="EMBL/GenBank/DDBJ databases">
        <title>Sequence Frankia sp. strain CcI1.17.</title>
        <authorList>
            <person name="Ghodhbane-Gtari F."/>
            <person name="Swanson E."/>
            <person name="Gueddou A."/>
            <person name="Morris K."/>
            <person name="Hezbri K."/>
            <person name="Ktari A."/>
            <person name="Nouioui I."/>
            <person name="Abebe-Akele F."/>
            <person name="Simpson S."/>
            <person name="Thomas K."/>
            <person name="Gtari M."/>
            <person name="Tisa L.S."/>
            <person name="Hurst S."/>
        </authorList>
    </citation>
    <scope>NUCLEOTIDE SEQUENCE [LARGE SCALE GENOMIC DNA]</scope>
    <source>
        <strain evidence="10">Cc1.17</strain>
    </source>
</reference>
<evidence type="ECO:0000256" key="1">
    <source>
        <dbReference type="ARBA" id="ARBA00004651"/>
    </source>
</evidence>
<feature type="transmembrane region" description="Helical" evidence="7">
    <location>
        <begin position="329"/>
        <end position="351"/>
    </location>
</feature>
<feature type="transmembrane region" description="Helical" evidence="7">
    <location>
        <begin position="504"/>
        <end position="527"/>
    </location>
</feature>
<evidence type="ECO:0000256" key="3">
    <source>
        <dbReference type="ARBA" id="ARBA00022692"/>
    </source>
</evidence>
<dbReference type="OrthoDB" id="5241646at2"/>
<evidence type="ECO:0000313" key="10">
    <source>
        <dbReference type="Proteomes" id="UP000179627"/>
    </source>
</evidence>
<dbReference type="InterPro" id="IPR008457">
    <property type="entry name" value="Cu-R_CopD_dom"/>
</dbReference>
<dbReference type="Pfam" id="PF05425">
    <property type="entry name" value="CopD"/>
    <property type="match status" value="1"/>
</dbReference>
<feature type="transmembrane region" description="Helical" evidence="7">
    <location>
        <begin position="547"/>
        <end position="564"/>
    </location>
</feature>
<feature type="transmembrane region" description="Helical" evidence="7">
    <location>
        <begin position="426"/>
        <end position="447"/>
    </location>
</feature>
<feature type="region of interest" description="Disordered" evidence="6">
    <location>
        <begin position="683"/>
        <end position="709"/>
    </location>
</feature>
<keyword evidence="2" id="KW-1003">Cell membrane</keyword>
<feature type="transmembrane region" description="Helical" evidence="7">
    <location>
        <begin position="261"/>
        <end position="282"/>
    </location>
</feature>
<feature type="transmembrane region" description="Helical" evidence="7">
    <location>
        <begin position="625"/>
        <end position="647"/>
    </location>
</feature>
<feature type="transmembrane region" description="Helical" evidence="7">
    <location>
        <begin position="576"/>
        <end position="605"/>
    </location>
</feature>
<comment type="caution">
    <text evidence="9">The sequence shown here is derived from an EMBL/GenBank/DDBJ whole genome shotgun (WGS) entry which is preliminary data.</text>
</comment>
<evidence type="ECO:0000256" key="5">
    <source>
        <dbReference type="ARBA" id="ARBA00023136"/>
    </source>
</evidence>
<dbReference type="EMBL" id="MBLM01000118">
    <property type="protein sequence ID" value="OHV36219.1"/>
    <property type="molecule type" value="Genomic_DNA"/>
</dbReference>
<evidence type="ECO:0000259" key="8">
    <source>
        <dbReference type="Pfam" id="PF05425"/>
    </source>
</evidence>
<dbReference type="RefSeq" id="WP_071085183.1">
    <property type="nucleotide sequence ID" value="NZ_MBLM01000118.1"/>
</dbReference>
<evidence type="ECO:0000256" key="7">
    <source>
        <dbReference type="SAM" id="Phobius"/>
    </source>
</evidence>
<keyword evidence="5 7" id="KW-0472">Membrane</keyword>
<dbReference type="Proteomes" id="UP000179627">
    <property type="component" value="Unassembled WGS sequence"/>
</dbReference>
<dbReference type="Pfam" id="PF09678">
    <property type="entry name" value="Caa3_CtaG"/>
    <property type="match status" value="1"/>
</dbReference>
<protein>
    <submittedName>
        <fullName evidence="9">Copper resistance protein CopD</fullName>
    </submittedName>
</protein>
<feature type="region of interest" description="Disordered" evidence="6">
    <location>
        <begin position="299"/>
        <end position="321"/>
    </location>
</feature>
<evidence type="ECO:0000256" key="6">
    <source>
        <dbReference type="SAM" id="MobiDB-lite"/>
    </source>
</evidence>
<evidence type="ECO:0000313" key="9">
    <source>
        <dbReference type="EMBL" id="OHV36219.1"/>
    </source>
</evidence>
<dbReference type="PANTHER" id="PTHR34820:SF4">
    <property type="entry name" value="INNER MEMBRANE PROTEIN YEBZ"/>
    <property type="match status" value="1"/>
</dbReference>
<sequence length="709" mass="73251">MTVPVVAFAAAVALVVLLVIVATAPAAVSLPGLPDAGSLTHWGLPIARVVGEVASVGTVGWLLAAAVLIPSQQGRLGAAARRHGRAAAVAAAVWAAAAVAELVFTASDISARPPGEMADPSALRSFVEATPQGRALLVVAVCALIVALVGATLMSTVAAGWLLALACAGLIPTAFTGHAAGSSQHALAVVALGLHIMAAVVWTGGLLALTTMRGLADDSFLAALRRYSRLAAVAAAATAVGGIASAAVRLGGFGPLVEDRYGLLILGKIAGLVAAVAIGGLVRRRVIGRLSGAVAAGSAVGDTDTDADAEPRVGVEDGEDSSPAARRRVFRGLAAVEISVLAATFGLAAGLSQTPPPVNDAAVPPNATEAMLGYPMPPPITPERLLTSWRPDWVFLGLAVLAAGLYLAGVVRLARRGDQWAVGRTVGFLTGLVLVVVVTSGGLGLYGPVLLSVHMSQHMILTMLAPIPLVLGAPITLALRALRPASAPYRSGPREWLLAALHSWPARVLTHPLFVTANFAGSLYILYLSPLLGYLMNDHLGHLFMNAHFLMTGFYFFEVLIGIDPLPKRPPHPGRVLMLVAVVPFHAFLGLTIMSTTTVLGSSWYEQLVRPWGATPLDDQGTAGGITWSFGEIPTLVVMLVLAVQWSRTDERRARTRERRVDAAGVDEQLDAYNAYLARLNGTRPAPAPSIPSQGDAASPRGTGSGPPS</sequence>
<feature type="transmembrane region" description="Helical" evidence="7">
    <location>
        <begin position="230"/>
        <end position="249"/>
    </location>
</feature>
<dbReference type="PANTHER" id="PTHR34820">
    <property type="entry name" value="INNER MEMBRANE PROTEIN YEBZ"/>
    <property type="match status" value="1"/>
</dbReference>
<feature type="transmembrane region" description="Helical" evidence="7">
    <location>
        <begin position="83"/>
        <end position="104"/>
    </location>
</feature>
<feature type="transmembrane region" description="Helical" evidence="7">
    <location>
        <begin position="135"/>
        <end position="154"/>
    </location>
</feature>
<accession>A0A1S1QRM9</accession>
<evidence type="ECO:0000256" key="2">
    <source>
        <dbReference type="ARBA" id="ARBA00022475"/>
    </source>
</evidence>
<dbReference type="GO" id="GO:0006825">
    <property type="term" value="P:copper ion transport"/>
    <property type="evidence" value="ECO:0007669"/>
    <property type="project" value="InterPro"/>
</dbReference>
<gene>
    <name evidence="9" type="ORF">CC117_18780</name>
</gene>